<dbReference type="KEGG" id="bor:COCMIDRAFT_1450"/>
<dbReference type="AlphaFoldDB" id="W6ZDD0"/>
<dbReference type="EMBL" id="KI963928">
    <property type="protein sequence ID" value="EUC49822.1"/>
    <property type="molecule type" value="Genomic_DNA"/>
</dbReference>
<dbReference type="GeneID" id="19119867"/>
<reference evidence="1 2" key="1">
    <citation type="journal article" date="2013" name="PLoS Genet.">
        <title>Comparative genome structure, secondary metabolite, and effector coding capacity across Cochliobolus pathogens.</title>
        <authorList>
            <person name="Condon B.J."/>
            <person name="Leng Y."/>
            <person name="Wu D."/>
            <person name="Bushley K.E."/>
            <person name="Ohm R.A."/>
            <person name="Otillar R."/>
            <person name="Martin J."/>
            <person name="Schackwitz W."/>
            <person name="Grimwood J."/>
            <person name="MohdZainudin N."/>
            <person name="Xue C."/>
            <person name="Wang R."/>
            <person name="Manning V.A."/>
            <person name="Dhillon B."/>
            <person name="Tu Z.J."/>
            <person name="Steffenson B.J."/>
            <person name="Salamov A."/>
            <person name="Sun H."/>
            <person name="Lowry S."/>
            <person name="LaButti K."/>
            <person name="Han J."/>
            <person name="Copeland A."/>
            <person name="Lindquist E."/>
            <person name="Barry K."/>
            <person name="Schmutz J."/>
            <person name="Baker S.E."/>
            <person name="Ciuffetti L.M."/>
            <person name="Grigoriev I.V."/>
            <person name="Zhong S."/>
            <person name="Turgeon B.G."/>
        </authorList>
    </citation>
    <scope>NUCLEOTIDE SEQUENCE [LARGE SCALE GENOMIC DNA]</scope>
    <source>
        <strain evidence="1 2">ATCC 44560</strain>
    </source>
</reference>
<dbReference type="Proteomes" id="UP000054032">
    <property type="component" value="Unassembled WGS sequence"/>
</dbReference>
<sequence>MSRPCYYWAGDSRGYYSALSTPPNLDRDVLSILPFFETQKLENSSRKQTRVLAGNEKTDSNQARTKIPVNNCNQHSFTHPSDFAFPNYSRATTASVGFA</sequence>
<organism evidence="1 2">
    <name type="scientific">Bipolaris oryzae ATCC 44560</name>
    <dbReference type="NCBI Taxonomy" id="930090"/>
    <lineage>
        <taxon>Eukaryota</taxon>
        <taxon>Fungi</taxon>
        <taxon>Dikarya</taxon>
        <taxon>Ascomycota</taxon>
        <taxon>Pezizomycotina</taxon>
        <taxon>Dothideomycetes</taxon>
        <taxon>Pleosporomycetidae</taxon>
        <taxon>Pleosporales</taxon>
        <taxon>Pleosporineae</taxon>
        <taxon>Pleosporaceae</taxon>
        <taxon>Bipolaris</taxon>
    </lineage>
</organism>
<proteinExistence type="predicted"/>
<name>W6ZDD0_COCMI</name>
<accession>W6ZDD0</accession>
<evidence type="ECO:0000313" key="2">
    <source>
        <dbReference type="Proteomes" id="UP000054032"/>
    </source>
</evidence>
<evidence type="ECO:0000313" key="1">
    <source>
        <dbReference type="EMBL" id="EUC49822.1"/>
    </source>
</evidence>
<protein>
    <submittedName>
        <fullName evidence="1">Uncharacterized protein</fullName>
    </submittedName>
</protein>
<keyword evidence="2" id="KW-1185">Reference proteome</keyword>
<gene>
    <name evidence="1" type="ORF">COCMIDRAFT_1450</name>
</gene>
<dbReference type="HOGENOM" id="CLU_2319986_0_0_1"/>
<dbReference type="RefSeq" id="XP_007683608.1">
    <property type="nucleotide sequence ID" value="XM_007685418.1"/>
</dbReference>